<sequence length="110" mass="12211">MVTWHTADTARAEWKDAPATDELNDLLATAKIECIEFATSKPYEEFDEPAGGIRPGWRIAQLLQARAIWTFKQTGPQDTIGYEGGGVRVYPMDANIRARLRPLRPVPGVG</sequence>
<dbReference type="OrthoDB" id="5147644at2"/>
<dbReference type="RefSeq" id="WP_130505076.1">
    <property type="nucleotide sequence ID" value="NZ_SHLC01000001.1"/>
</dbReference>
<name>A0A4Q8AJI7_9MICO</name>
<proteinExistence type="predicted"/>
<dbReference type="EMBL" id="SHLC01000001">
    <property type="protein sequence ID" value="RZU64604.1"/>
    <property type="molecule type" value="Genomic_DNA"/>
</dbReference>
<organism evidence="1 2">
    <name type="scientific">Microterricola gilva</name>
    <dbReference type="NCBI Taxonomy" id="393267"/>
    <lineage>
        <taxon>Bacteria</taxon>
        <taxon>Bacillati</taxon>
        <taxon>Actinomycetota</taxon>
        <taxon>Actinomycetes</taxon>
        <taxon>Micrococcales</taxon>
        <taxon>Microbacteriaceae</taxon>
        <taxon>Microterricola</taxon>
    </lineage>
</organism>
<dbReference type="Proteomes" id="UP000291483">
    <property type="component" value="Unassembled WGS sequence"/>
</dbReference>
<evidence type="ECO:0000313" key="1">
    <source>
        <dbReference type="EMBL" id="RZU64604.1"/>
    </source>
</evidence>
<evidence type="ECO:0008006" key="3">
    <source>
        <dbReference type="Google" id="ProtNLM"/>
    </source>
</evidence>
<keyword evidence="2" id="KW-1185">Reference proteome</keyword>
<comment type="caution">
    <text evidence="1">The sequence shown here is derived from an EMBL/GenBank/DDBJ whole genome shotgun (WGS) entry which is preliminary data.</text>
</comment>
<evidence type="ECO:0000313" key="2">
    <source>
        <dbReference type="Proteomes" id="UP000291483"/>
    </source>
</evidence>
<gene>
    <name evidence="1" type="ORF">EV379_0907</name>
</gene>
<reference evidence="1 2" key="1">
    <citation type="submission" date="2019-02" db="EMBL/GenBank/DDBJ databases">
        <title>Sequencing the genomes of 1000 actinobacteria strains.</title>
        <authorList>
            <person name="Klenk H.-P."/>
        </authorList>
    </citation>
    <scope>NUCLEOTIDE SEQUENCE [LARGE SCALE GENOMIC DNA]</scope>
    <source>
        <strain evidence="1 2">DSM 18319</strain>
    </source>
</reference>
<accession>A0A4Q8AJI7</accession>
<protein>
    <recommendedName>
        <fullName evidence="3">Gp19/Gp15/Gp42-like protein</fullName>
    </recommendedName>
</protein>
<dbReference type="AlphaFoldDB" id="A0A4Q8AJI7"/>